<proteinExistence type="inferred from homology"/>
<dbReference type="GO" id="GO:0004553">
    <property type="term" value="F:hydrolase activity, hydrolyzing O-glycosyl compounds"/>
    <property type="evidence" value="ECO:0007669"/>
    <property type="project" value="InterPro"/>
</dbReference>
<evidence type="ECO:0000259" key="8">
    <source>
        <dbReference type="PROSITE" id="PS51762"/>
    </source>
</evidence>
<dbReference type="InterPro" id="IPR000757">
    <property type="entry name" value="Beta-glucanase-like"/>
</dbReference>
<dbReference type="GO" id="GO:0009277">
    <property type="term" value="C:fungal-type cell wall"/>
    <property type="evidence" value="ECO:0007669"/>
    <property type="project" value="TreeGrafter"/>
</dbReference>
<keyword evidence="1 7" id="KW-0732">Signal</keyword>
<dbReference type="PROSITE" id="PS00026">
    <property type="entry name" value="CHIT_BIND_I_1"/>
    <property type="match status" value="1"/>
</dbReference>
<dbReference type="InterPro" id="IPR013320">
    <property type="entry name" value="ConA-like_dom_sf"/>
</dbReference>
<evidence type="ECO:0000256" key="5">
    <source>
        <dbReference type="ARBA" id="ARBA00093308"/>
    </source>
</evidence>
<evidence type="ECO:0000256" key="6">
    <source>
        <dbReference type="SAM" id="MobiDB-lite"/>
    </source>
</evidence>
<protein>
    <recommendedName>
        <fullName evidence="8">GH16 domain-containing protein</fullName>
    </recommendedName>
</protein>
<evidence type="ECO:0000256" key="7">
    <source>
        <dbReference type="SAM" id="SignalP"/>
    </source>
</evidence>
<accession>A0AAE0DKB0</accession>
<dbReference type="PANTHER" id="PTHR10963">
    <property type="entry name" value="GLYCOSYL HYDROLASE-RELATED"/>
    <property type="match status" value="1"/>
</dbReference>
<keyword evidence="3" id="KW-0326">Glycosidase</keyword>
<dbReference type="GO" id="GO:0031505">
    <property type="term" value="P:fungal-type cell wall organization"/>
    <property type="evidence" value="ECO:0007669"/>
    <property type="project" value="TreeGrafter"/>
</dbReference>
<dbReference type="SUPFAM" id="SSF49899">
    <property type="entry name" value="Concanavalin A-like lectins/glucanases"/>
    <property type="match status" value="1"/>
</dbReference>
<feature type="region of interest" description="Disordered" evidence="6">
    <location>
        <begin position="357"/>
        <end position="442"/>
    </location>
</feature>
<feature type="compositionally biased region" description="Gly residues" evidence="6">
    <location>
        <begin position="388"/>
        <end position="412"/>
    </location>
</feature>
<gene>
    <name evidence="9" type="ORF">OEA41_009559</name>
</gene>
<keyword evidence="10" id="KW-1185">Reference proteome</keyword>
<reference evidence="9" key="1">
    <citation type="submission" date="2022-11" db="EMBL/GenBank/DDBJ databases">
        <title>Chromosomal genome sequence assembly and mating type (MAT) locus characterization of the leprose asexual lichenized fungus Lepraria neglecta (Nyl.) Erichsen.</title>
        <authorList>
            <person name="Allen J.L."/>
            <person name="Pfeffer B."/>
        </authorList>
    </citation>
    <scope>NUCLEOTIDE SEQUENCE</scope>
    <source>
        <strain evidence="9">Allen 5258</strain>
    </source>
</reference>
<name>A0AAE0DKB0_9LECA</name>
<dbReference type="GO" id="GO:0008061">
    <property type="term" value="F:chitin binding"/>
    <property type="evidence" value="ECO:0007669"/>
    <property type="project" value="InterPro"/>
</dbReference>
<keyword evidence="2" id="KW-0378">Hydrolase</keyword>
<feature type="chain" id="PRO_5041952285" description="GH16 domain-containing protein" evidence="7">
    <location>
        <begin position="21"/>
        <end position="464"/>
    </location>
</feature>
<dbReference type="Proteomes" id="UP001276659">
    <property type="component" value="Unassembled WGS sequence"/>
</dbReference>
<dbReference type="Gene3D" id="2.60.120.200">
    <property type="match status" value="1"/>
</dbReference>
<dbReference type="InterPro" id="IPR050546">
    <property type="entry name" value="Glycosyl_Hydrlase_16"/>
</dbReference>
<dbReference type="PROSITE" id="PS51762">
    <property type="entry name" value="GH16_2"/>
    <property type="match status" value="1"/>
</dbReference>
<feature type="signal peptide" evidence="7">
    <location>
        <begin position="1"/>
        <end position="20"/>
    </location>
</feature>
<evidence type="ECO:0000256" key="2">
    <source>
        <dbReference type="ARBA" id="ARBA00022801"/>
    </source>
</evidence>
<sequence>MVHLGAAAAVAIFSASAVLGQSSSQAGNGASGGTTCGAGSKCPSNLPCCSQYGACGVGAYCLGGCDPQFSNTLDSCVPAPVCSSEDYKLSSLDGITPNTQYLGDATQANWVSSGTPLQAPDNGSIILTLSEGGASGSGTLLASTHYVWYGKVTATLKTSRGAGVVSAFILLSDVKDEIDFEFVGTDLQTAQSNFYFQGITNYDQEKNLTVSNGDTFSDWHTYEVDWQPEQLTWSINGTIQRTLTKSSTFNKTDNQYHYPQTPARIELSLWPAGLEKNGEGTVAWAGGLIDWTAQDPKANGYYYAMFQDVNVQCYSAPSGANVSGTNSYIYTDTNGVNSSIAVTNDDTVLKSLLGTGTDMNKDYPNAKPSGTNSAAAAQSTVPSVPGLTGAGPGTDGTRGGGSTGNSGSGAGSPAGSAAGSASTGIGGFSQGDQKGGSSGASKGEVVMRGSMFGALVAFIGMLMI</sequence>
<feature type="compositionally biased region" description="Gly residues" evidence="6">
    <location>
        <begin position="424"/>
        <end position="438"/>
    </location>
</feature>
<feature type="compositionally biased region" description="Polar residues" evidence="6">
    <location>
        <begin position="368"/>
        <end position="382"/>
    </location>
</feature>
<evidence type="ECO:0000256" key="1">
    <source>
        <dbReference type="ARBA" id="ARBA00022729"/>
    </source>
</evidence>
<dbReference type="PANTHER" id="PTHR10963:SF22">
    <property type="entry name" value="GLYCOSIDASE CRH2-RELATED"/>
    <property type="match status" value="1"/>
</dbReference>
<comment type="similarity">
    <text evidence="4">Belongs to the glycosyl hydrolase 16 family. CRH1 subfamily.</text>
</comment>
<dbReference type="GO" id="GO:0005975">
    <property type="term" value="P:carbohydrate metabolic process"/>
    <property type="evidence" value="ECO:0007669"/>
    <property type="project" value="InterPro"/>
</dbReference>
<comment type="function">
    <text evidence="5">Dual chitinase/transglycosylase that plays a role in cell wall architecture. Chitinase and transglycosylase activities are coupled. Required for the polysaccharide cross-linking at the septa and the cell wall. More specifically, transfers chitin to 1,6-beta-glucan in the cell wall.</text>
</comment>
<comment type="caution">
    <text evidence="9">The sequence shown here is derived from an EMBL/GenBank/DDBJ whole genome shotgun (WGS) entry which is preliminary data.</text>
</comment>
<evidence type="ECO:0000313" key="9">
    <source>
        <dbReference type="EMBL" id="KAK3170173.1"/>
    </source>
</evidence>
<dbReference type="GO" id="GO:0016757">
    <property type="term" value="F:glycosyltransferase activity"/>
    <property type="evidence" value="ECO:0007669"/>
    <property type="project" value="TreeGrafter"/>
</dbReference>
<evidence type="ECO:0000256" key="3">
    <source>
        <dbReference type="ARBA" id="ARBA00023295"/>
    </source>
</evidence>
<dbReference type="FunFam" id="2.60.120.200:FF:000159">
    <property type="entry name" value="Glycosidase"/>
    <property type="match status" value="1"/>
</dbReference>
<evidence type="ECO:0000313" key="10">
    <source>
        <dbReference type="Proteomes" id="UP001276659"/>
    </source>
</evidence>
<organism evidence="9 10">
    <name type="scientific">Lepraria neglecta</name>
    <dbReference type="NCBI Taxonomy" id="209136"/>
    <lineage>
        <taxon>Eukaryota</taxon>
        <taxon>Fungi</taxon>
        <taxon>Dikarya</taxon>
        <taxon>Ascomycota</taxon>
        <taxon>Pezizomycotina</taxon>
        <taxon>Lecanoromycetes</taxon>
        <taxon>OSLEUM clade</taxon>
        <taxon>Lecanoromycetidae</taxon>
        <taxon>Lecanorales</taxon>
        <taxon>Lecanorineae</taxon>
        <taxon>Stereocaulaceae</taxon>
        <taxon>Lepraria</taxon>
    </lineage>
</organism>
<dbReference type="AlphaFoldDB" id="A0AAE0DKB0"/>
<dbReference type="Pfam" id="PF00722">
    <property type="entry name" value="Glyco_hydro_16"/>
    <property type="match status" value="1"/>
</dbReference>
<evidence type="ECO:0000256" key="4">
    <source>
        <dbReference type="ARBA" id="ARBA00038074"/>
    </source>
</evidence>
<dbReference type="EMBL" id="JASNWA010000009">
    <property type="protein sequence ID" value="KAK3170173.1"/>
    <property type="molecule type" value="Genomic_DNA"/>
</dbReference>
<feature type="compositionally biased region" description="Low complexity" evidence="6">
    <location>
        <begin position="413"/>
        <end position="423"/>
    </location>
</feature>
<dbReference type="InterPro" id="IPR018371">
    <property type="entry name" value="Chitin-binding_1_CS"/>
</dbReference>
<feature type="domain" description="GH16" evidence="8">
    <location>
        <begin position="85"/>
        <end position="300"/>
    </location>
</feature>